<comment type="caution">
    <text evidence="2">The sequence shown here is derived from an EMBL/GenBank/DDBJ whole genome shotgun (WGS) entry which is preliminary data.</text>
</comment>
<accession>A0AAE0JPQ9</accession>
<name>A0AAE0JPQ9_9PEZI</name>
<gene>
    <name evidence="2" type="ORF">B0H65DRAFT_50381</name>
</gene>
<protein>
    <submittedName>
        <fullName evidence="2">Uncharacterized protein</fullName>
    </submittedName>
</protein>
<reference evidence="2" key="1">
    <citation type="journal article" date="2023" name="Mol. Phylogenet. Evol.">
        <title>Genome-scale phylogeny and comparative genomics of the fungal order Sordariales.</title>
        <authorList>
            <person name="Hensen N."/>
            <person name="Bonometti L."/>
            <person name="Westerberg I."/>
            <person name="Brannstrom I.O."/>
            <person name="Guillou S."/>
            <person name="Cros-Aarteil S."/>
            <person name="Calhoun S."/>
            <person name="Haridas S."/>
            <person name="Kuo A."/>
            <person name="Mondo S."/>
            <person name="Pangilinan J."/>
            <person name="Riley R."/>
            <person name="LaButti K."/>
            <person name="Andreopoulos B."/>
            <person name="Lipzen A."/>
            <person name="Chen C."/>
            <person name="Yan M."/>
            <person name="Daum C."/>
            <person name="Ng V."/>
            <person name="Clum A."/>
            <person name="Steindorff A."/>
            <person name="Ohm R.A."/>
            <person name="Martin F."/>
            <person name="Silar P."/>
            <person name="Natvig D.O."/>
            <person name="Lalanne C."/>
            <person name="Gautier V."/>
            <person name="Ament-Velasquez S.L."/>
            <person name="Kruys A."/>
            <person name="Hutchinson M.I."/>
            <person name="Powell A.J."/>
            <person name="Barry K."/>
            <person name="Miller A.N."/>
            <person name="Grigoriev I.V."/>
            <person name="Debuchy R."/>
            <person name="Gladieux P."/>
            <person name="Hiltunen Thoren M."/>
            <person name="Johannesson H."/>
        </authorList>
    </citation>
    <scope>NUCLEOTIDE SEQUENCE</scope>
    <source>
        <strain evidence="2">CBS 560.94</strain>
    </source>
</reference>
<proteinExistence type="predicted"/>
<organism evidence="2 3">
    <name type="scientific">Neurospora tetraspora</name>
    <dbReference type="NCBI Taxonomy" id="94610"/>
    <lineage>
        <taxon>Eukaryota</taxon>
        <taxon>Fungi</taxon>
        <taxon>Dikarya</taxon>
        <taxon>Ascomycota</taxon>
        <taxon>Pezizomycotina</taxon>
        <taxon>Sordariomycetes</taxon>
        <taxon>Sordariomycetidae</taxon>
        <taxon>Sordariales</taxon>
        <taxon>Sordariaceae</taxon>
        <taxon>Neurospora</taxon>
    </lineage>
</organism>
<feature type="region of interest" description="Disordered" evidence="1">
    <location>
        <begin position="16"/>
        <end position="38"/>
    </location>
</feature>
<dbReference type="AlphaFoldDB" id="A0AAE0JPQ9"/>
<dbReference type="RefSeq" id="XP_062686895.1">
    <property type="nucleotide sequence ID" value="XM_062827882.1"/>
</dbReference>
<evidence type="ECO:0000256" key="1">
    <source>
        <dbReference type="SAM" id="MobiDB-lite"/>
    </source>
</evidence>
<dbReference type="GeneID" id="87865036"/>
<dbReference type="Proteomes" id="UP001278500">
    <property type="component" value="Unassembled WGS sequence"/>
</dbReference>
<evidence type="ECO:0000313" key="3">
    <source>
        <dbReference type="Proteomes" id="UP001278500"/>
    </source>
</evidence>
<dbReference type="EMBL" id="JAUEPP010000001">
    <property type="protein sequence ID" value="KAK3355517.1"/>
    <property type="molecule type" value="Genomic_DNA"/>
</dbReference>
<evidence type="ECO:0000313" key="2">
    <source>
        <dbReference type="EMBL" id="KAK3355517.1"/>
    </source>
</evidence>
<keyword evidence="3" id="KW-1185">Reference proteome</keyword>
<reference evidence="2" key="2">
    <citation type="submission" date="2023-06" db="EMBL/GenBank/DDBJ databases">
        <authorList>
            <consortium name="Lawrence Berkeley National Laboratory"/>
            <person name="Haridas S."/>
            <person name="Hensen N."/>
            <person name="Bonometti L."/>
            <person name="Westerberg I."/>
            <person name="Brannstrom I.O."/>
            <person name="Guillou S."/>
            <person name="Cros-Aarteil S."/>
            <person name="Calhoun S."/>
            <person name="Kuo A."/>
            <person name="Mondo S."/>
            <person name="Pangilinan J."/>
            <person name="Riley R."/>
            <person name="Labutti K."/>
            <person name="Andreopoulos B."/>
            <person name="Lipzen A."/>
            <person name="Chen C."/>
            <person name="Yanf M."/>
            <person name="Daum C."/>
            <person name="Ng V."/>
            <person name="Clum A."/>
            <person name="Steindorff A."/>
            <person name="Ohm R."/>
            <person name="Martin F."/>
            <person name="Silar P."/>
            <person name="Natvig D."/>
            <person name="Lalanne C."/>
            <person name="Gautier V."/>
            <person name="Ament-Velasquez S.L."/>
            <person name="Kruys A."/>
            <person name="Hutchinson M.I."/>
            <person name="Powell A.J."/>
            <person name="Barry K."/>
            <person name="Miller A.N."/>
            <person name="Grigoriev I.V."/>
            <person name="Debuchy R."/>
            <person name="Gladieux P."/>
            <person name="Thoren M.H."/>
            <person name="Johannesson H."/>
        </authorList>
    </citation>
    <scope>NUCLEOTIDE SEQUENCE</scope>
    <source>
        <strain evidence="2">CBS 560.94</strain>
    </source>
</reference>
<sequence>MSFVLSMARLTASGSFLSSHVRPRPTPNRPRADTPECSSLPCFEATNHASQAIQAQEEARHRSTPHGLFAGYASRVAQTSIEIPAVKRFHSQNASRHRDTYCVTQHHNPFKISRGKSQMRWLPTPTLEPHWFNISGSHPAGNFRPVFTPDYYVMIGGDLVSLC</sequence>